<reference evidence="1 2" key="1">
    <citation type="journal article" date="2021" name="ISME J.">
        <title>Genomic evolution of the class Acidithiobacillia: deep-branching Proteobacteria living in extreme acidic conditions.</title>
        <authorList>
            <person name="Moya-Beltran A."/>
            <person name="Beard S."/>
            <person name="Rojas-Villalobos C."/>
            <person name="Issotta F."/>
            <person name="Gallardo Y."/>
            <person name="Ulloa R."/>
            <person name="Giaveno A."/>
            <person name="Degli Esposti M."/>
            <person name="Johnson D.B."/>
            <person name="Quatrini R."/>
        </authorList>
    </citation>
    <scope>NUCLEOTIDE SEQUENCE [LARGE SCALE GENOMIC DNA]</scope>
    <source>
        <strain evidence="1 2">GG1-14</strain>
    </source>
</reference>
<proteinExistence type="predicted"/>
<sequence>MTSESHHAEDYPHLHHVKVIGQQADLLAAVRKAVEPHAPHLPDSAFAIRNSSQGQYCAVTISLEIQHEAQLLAIYTAVKAVDGVILCL</sequence>
<dbReference type="Proteomes" id="UP001195965">
    <property type="component" value="Chromosome"/>
</dbReference>
<evidence type="ECO:0000313" key="2">
    <source>
        <dbReference type="Proteomes" id="UP001195965"/>
    </source>
</evidence>
<name>A0ACD5HI57_9PROT</name>
<organism evidence="1 2">
    <name type="scientific">Acidithiobacillus montserratensis</name>
    <dbReference type="NCBI Taxonomy" id="2729135"/>
    <lineage>
        <taxon>Bacteria</taxon>
        <taxon>Pseudomonadati</taxon>
        <taxon>Pseudomonadota</taxon>
        <taxon>Acidithiobacillia</taxon>
        <taxon>Acidithiobacillales</taxon>
        <taxon>Acidithiobacillaceae</taxon>
        <taxon>Acidithiobacillus</taxon>
    </lineage>
</organism>
<dbReference type="EMBL" id="CP127526">
    <property type="protein sequence ID" value="XRI74216.1"/>
    <property type="molecule type" value="Genomic_DNA"/>
</dbReference>
<evidence type="ECO:0000313" key="1">
    <source>
        <dbReference type="EMBL" id="XRI74216.1"/>
    </source>
</evidence>
<protein>
    <submittedName>
        <fullName evidence="1">DUF493 domain-containing protein</fullName>
    </submittedName>
</protein>
<gene>
    <name evidence="1" type="ORF">HHS34_003200</name>
</gene>
<keyword evidence="2" id="KW-1185">Reference proteome</keyword>
<accession>A0ACD5HI57</accession>